<dbReference type="EMBL" id="RQYS01000021">
    <property type="protein sequence ID" value="RRD61703.1"/>
    <property type="molecule type" value="Genomic_DNA"/>
</dbReference>
<gene>
    <name evidence="2" type="ORF">EII40_05880</name>
</gene>
<protein>
    <recommendedName>
        <fullName evidence="4">HmuY protein</fullName>
    </recommendedName>
</protein>
<comment type="caution">
    <text evidence="2">The sequence shown here is derived from an EMBL/GenBank/DDBJ whole genome shotgun (WGS) entry which is preliminary data.</text>
</comment>
<reference evidence="2 3" key="1">
    <citation type="submission" date="2018-11" db="EMBL/GenBank/DDBJ databases">
        <title>Genomes From Bacteria Associated with the Canine Oral Cavity: a Test Case for Automated Genome-Based Taxonomic Assignment.</title>
        <authorList>
            <person name="Coil D.A."/>
            <person name="Jospin G."/>
            <person name="Darling A.E."/>
            <person name="Wallis C."/>
            <person name="Davis I.J."/>
            <person name="Harris S."/>
            <person name="Eisen J.A."/>
            <person name="Holcombe L.J."/>
            <person name="O'Flynn C."/>
        </authorList>
    </citation>
    <scope>NUCLEOTIDE SEQUENCE [LARGE SCALE GENOMIC DNA]</scope>
    <source>
        <strain evidence="2 3">OH2617_COT-023</strain>
    </source>
</reference>
<dbReference type="OrthoDB" id="1100343at2"/>
<evidence type="ECO:0000256" key="1">
    <source>
        <dbReference type="SAM" id="SignalP"/>
    </source>
</evidence>
<evidence type="ECO:0000313" key="3">
    <source>
        <dbReference type="Proteomes" id="UP000278609"/>
    </source>
</evidence>
<organism evidence="2 3">
    <name type="scientific">Tannerella forsythia</name>
    <name type="common">Bacteroides forsythus</name>
    <dbReference type="NCBI Taxonomy" id="28112"/>
    <lineage>
        <taxon>Bacteria</taxon>
        <taxon>Pseudomonadati</taxon>
        <taxon>Bacteroidota</taxon>
        <taxon>Bacteroidia</taxon>
        <taxon>Bacteroidales</taxon>
        <taxon>Tannerellaceae</taxon>
        <taxon>Tannerella</taxon>
    </lineage>
</organism>
<dbReference type="AlphaFoldDB" id="A0A3P1XXQ8"/>
<evidence type="ECO:0000313" key="2">
    <source>
        <dbReference type="EMBL" id="RRD61703.1"/>
    </source>
</evidence>
<keyword evidence="1" id="KW-0732">Signal</keyword>
<dbReference type="Pfam" id="PF14064">
    <property type="entry name" value="HmuY"/>
    <property type="match status" value="1"/>
</dbReference>
<dbReference type="InterPro" id="IPR025921">
    <property type="entry name" value="HmuY"/>
</dbReference>
<feature type="chain" id="PRO_5018184739" description="HmuY protein" evidence="1">
    <location>
        <begin position="23"/>
        <end position="214"/>
    </location>
</feature>
<evidence type="ECO:0008006" key="4">
    <source>
        <dbReference type="Google" id="ProtNLM"/>
    </source>
</evidence>
<dbReference type="Proteomes" id="UP000278609">
    <property type="component" value="Unassembled WGS sequence"/>
</dbReference>
<dbReference type="CDD" id="cd12105">
    <property type="entry name" value="HmuY"/>
    <property type="match status" value="1"/>
</dbReference>
<name>A0A3P1XXQ8_TANFO</name>
<dbReference type="PROSITE" id="PS51257">
    <property type="entry name" value="PROKAR_LIPOPROTEIN"/>
    <property type="match status" value="1"/>
</dbReference>
<proteinExistence type="predicted"/>
<feature type="signal peptide" evidence="1">
    <location>
        <begin position="1"/>
        <end position="22"/>
    </location>
</feature>
<dbReference type="RefSeq" id="WP_124751350.1">
    <property type="nucleotide sequence ID" value="NZ_RQYS01000021.1"/>
</dbReference>
<accession>A0A3P1XXQ8</accession>
<sequence length="214" mass="23638">MNRYILLSIQVAAVALSAFLFASCDKDQKETPLSLAVKQHTLTRKTGYGNDWVYYSFESGKEVQGINEENRADRLDWDVAFNRYNNIRTNSGTSGKGKGGARDMGKVAFKSVKVAPTDGYIVDRKDSIMYGLGTLLQGGQAEMGPSTLNEVLKGAIVFSGPPPTYTMSEHVFVIKTANGKYVKMQVEGFHDKEGKSGYVAFRYVYQPDGSPKFE</sequence>